<reference evidence="3" key="1">
    <citation type="journal article" date="2006" name="PLoS Biol.">
        <title>Macronuclear genome sequence of the ciliate Tetrahymena thermophila, a model eukaryote.</title>
        <authorList>
            <person name="Eisen J.A."/>
            <person name="Coyne R.S."/>
            <person name="Wu M."/>
            <person name="Wu D."/>
            <person name="Thiagarajan M."/>
            <person name="Wortman J.R."/>
            <person name="Badger J.H."/>
            <person name="Ren Q."/>
            <person name="Amedeo P."/>
            <person name="Jones K.M."/>
            <person name="Tallon L.J."/>
            <person name="Delcher A.L."/>
            <person name="Salzberg S.L."/>
            <person name="Silva J.C."/>
            <person name="Haas B.J."/>
            <person name="Majoros W.H."/>
            <person name="Farzad M."/>
            <person name="Carlton J.M."/>
            <person name="Smith R.K. Jr."/>
            <person name="Garg J."/>
            <person name="Pearlman R.E."/>
            <person name="Karrer K.M."/>
            <person name="Sun L."/>
            <person name="Manning G."/>
            <person name="Elde N.C."/>
            <person name="Turkewitz A.P."/>
            <person name="Asai D.J."/>
            <person name="Wilkes D.E."/>
            <person name="Wang Y."/>
            <person name="Cai H."/>
            <person name="Collins K."/>
            <person name="Stewart B.A."/>
            <person name="Lee S.R."/>
            <person name="Wilamowska K."/>
            <person name="Weinberg Z."/>
            <person name="Ruzzo W.L."/>
            <person name="Wloga D."/>
            <person name="Gaertig J."/>
            <person name="Frankel J."/>
            <person name="Tsao C.-C."/>
            <person name="Gorovsky M.A."/>
            <person name="Keeling P.J."/>
            <person name="Waller R.F."/>
            <person name="Patron N.J."/>
            <person name="Cherry J.M."/>
            <person name="Stover N.A."/>
            <person name="Krieger C.J."/>
            <person name="del Toro C."/>
            <person name="Ryder H.F."/>
            <person name="Williamson S.C."/>
            <person name="Barbeau R.A."/>
            <person name="Hamilton E.P."/>
            <person name="Orias E."/>
        </authorList>
    </citation>
    <scope>NUCLEOTIDE SEQUENCE [LARGE SCALE GENOMIC DNA]</scope>
    <source>
        <strain evidence="3">SB210</strain>
    </source>
</reference>
<feature type="transmembrane region" description="Helical" evidence="1">
    <location>
        <begin position="214"/>
        <end position="236"/>
    </location>
</feature>
<protein>
    <submittedName>
        <fullName evidence="2">Transmembrane protein, putative</fullName>
    </submittedName>
</protein>
<evidence type="ECO:0000313" key="2">
    <source>
        <dbReference type="EMBL" id="EAR96555.2"/>
    </source>
</evidence>
<proteinExistence type="predicted"/>
<feature type="transmembrane region" description="Helical" evidence="1">
    <location>
        <begin position="180"/>
        <end position="202"/>
    </location>
</feature>
<keyword evidence="1" id="KW-1133">Transmembrane helix</keyword>
<feature type="transmembrane region" description="Helical" evidence="1">
    <location>
        <begin position="256"/>
        <end position="276"/>
    </location>
</feature>
<gene>
    <name evidence="2" type="ORF">TTHERM_00488250</name>
</gene>
<keyword evidence="1" id="KW-0472">Membrane</keyword>
<dbReference type="InParanoid" id="Q23JE9"/>
<keyword evidence="1 2" id="KW-0812">Transmembrane</keyword>
<dbReference type="HOGENOM" id="CLU_1263814_0_0_1"/>
<evidence type="ECO:0000256" key="1">
    <source>
        <dbReference type="SAM" id="Phobius"/>
    </source>
</evidence>
<dbReference type="GeneID" id="7846911"/>
<sequence>MNNSYNQYHNLQDIPQNNHIGMQPYQIGQPINQQQNYNSNLCNSNNYGYQYPQQQVELNQLYNQNPLVVVNTDANLINVQYSNPEIIYCSSPIRSNRKYGNDGVGVSGIINALQQIYSELNLVFPELDLIGQFNLLSTDKMESKVIQSIINNNRYISSEAIRNGKISFCCKSLQSMVIKYFYYLIILLTFIVISLSIGYQIYLQQSASWSQLIIPYSIQVLSFVLQTIVFFVIIVVSGFIEMNNNSHNSVGTRLAVQVPCMFMLMLSFMLYQVILASTRRLLILLKQLDQTEFIDGNCI</sequence>
<accession>Q23JE9</accession>
<dbReference type="AlphaFoldDB" id="Q23JE9"/>
<name>Q23JE9_TETTS</name>
<dbReference type="KEGG" id="tet:TTHERM_00488250"/>
<dbReference type="RefSeq" id="XP_001016800.2">
    <property type="nucleotide sequence ID" value="XM_001016800.2"/>
</dbReference>
<keyword evidence="3" id="KW-1185">Reference proteome</keyword>
<dbReference type="Proteomes" id="UP000009168">
    <property type="component" value="Unassembled WGS sequence"/>
</dbReference>
<dbReference type="EMBL" id="GG662691">
    <property type="protein sequence ID" value="EAR96555.2"/>
    <property type="molecule type" value="Genomic_DNA"/>
</dbReference>
<organism evidence="2 3">
    <name type="scientific">Tetrahymena thermophila (strain SB210)</name>
    <dbReference type="NCBI Taxonomy" id="312017"/>
    <lineage>
        <taxon>Eukaryota</taxon>
        <taxon>Sar</taxon>
        <taxon>Alveolata</taxon>
        <taxon>Ciliophora</taxon>
        <taxon>Intramacronucleata</taxon>
        <taxon>Oligohymenophorea</taxon>
        <taxon>Hymenostomatida</taxon>
        <taxon>Tetrahymenina</taxon>
        <taxon>Tetrahymenidae</taxon>
        <taxon>Tetrahymena</taxon>
    </lineage>
</organism>
<evidence type="ECO:0000313" key="3">
    <source>
        <dbReference type="Proteomes" id="UP000009168"/>
    </source>
</evidence>